<accession>A0A4Z0V639</accession>
<dbReference type="AlphaFoldDB" id="A0A4Z0V639"/>
<name>A0A4Z0V639_9BACT</name>
<dbReference type="GeneID" id="82149881"/>
<evidence type="ECO:0000313" key="1">
    <source>
        <dbReference type="EMBL" id="TGG40749.1"/>
    </source>
</evidence>
<sequence>MDCDNEKYKNLWHIFVNIEAIEGYNFNDLIDTSDCDTTVSKYIGAWTNILVKADTINEAIEIIPLGLKEKNFKVIFIERAVNLQSMADENDVDEEELEEADWLLSTSYRFKIVDRLYPYIADEE</sequence>
<gene>
    <name evidence="1" type="ORF">EZ315_08775</name>
</gene>
<protein>
    <submittedName>
        <fullName evidence="1">Uncharacterized protein</fullName>
    </submittedName>
</protein>
<comment type="caution">
    <text evidence="1">The sequence shown here is derived from an EMBL/GenBank/DDBJ whole genome shotgun (WGS) entry which is preliminary data.</text>
</comment>
<proteinExistence type="predicted"/>
<organism evidence="1 2">
    <name type="scientific">Duncaniella freteri</name>
    <dbReference type="NCBI Taxonomy" id="2530391"/>
    <lineage>
        <taxon>Bacteria</taxon>
        <taxon>Pseudomonadati</taxon>
        <taxon>Bacteroidota</taxon>
        <taxon>Bacteroidia</taxon>
        <taxon>Bacteroidales</taxon>
        <taxon>Muribaculaceae</taxon>
        <taxon>Duncaniella</taxon>
    </lineage>
</organism>
<dbReference type="RefSeq" id="WP_135471723.1">
    <property type="nucleotide sequence ID" value="NZ_SJSA01000001.1"/>
</dbReference>
<evidence type="ECO:0000313" key="2">
    <source>
        <dbReference type="Proteomes" id="UP000297635"/>
    </source>
</evidence>
<dbReference type="EMBL" id="SJSA01000001">
    <property type="protein sequence ID" value="TGG40749.1"/>
    <property type="molecule type" value="Genomic_DNA"/>
</dbReference>
<dbReference type="Proteomes" id="UP000297635">
    <property type="component" value="Unassembled WGS sequence"/>
</dbReference>
<reference evidence="1 2" key="1">
    <citation type="submission" date="2019-02" db="EMBL/GenBank/DDBJ databases">
        <title>Isolation and identification of novel species under the genus Muribaculum.</title>
        <authorList>
            <person name="Miyake S."/>
            <person name="Ding Y."/>
            <person name="Low A."/>
            <person name="Soh M."/>
            <person name="Seedorf H."/>
        </authorList>
    </citation>
    <scope>NUCLEOTIDE SEQUENCE [LARGE SCALE GENOMIC DNA]</scope>
    <source>
        <strain evidence="1 2">TLL-A3</strain>
    </source>
</reference>
<keyword evidence="2" id="KW-1185">Reference proteome</keyword>